<dbReference type="Gene3D" id="3.40.30.10">
    <property type="entry name" value="Glutaredoxin"/>
    <property type="match status" value="1"/>
</dbReference>
<proteinExistence type="predicted"/>
<evidence type="ECO:0000313" key="4">
    <source>
        <dbReference type="Proteomes" id="UP000462621"/>
    </source>
</evidence>
<dbReference type="InterPro" id="IPR013766">
    <property type="entry name" value="Thioredoxin_domain"/>
</dbReference>
<feature type="transmembrane region" description="Helical" evidence="1">
    <location>
        <begin position="45"/>
        <end position="63"/>
    </location>
</feature>
<sequence length="202" mass="23543">MTYLSFIKHNSIIISTIVICVLLVLYILKGLIVKRNSLFKKISKFILILVCIMAISIAIDAWHDKTIPLDHHNAIHMENIDGQEVNIAALSQKRPVILYFWGSWCNSCRLLTPSVEWLSYYYPTVGVAKMSGDNEAMRRYLDDHYFHFWIVNDTNNHLSQRWHVKDAPTTLIIYRNKVRFVSKGILTPIGLWARVWLAKQQK</sequence>
<accession>A0A7X4LP20</accession>
<keyword evidence="1" id="KW-0472">Membrane</keyword>
<dbReference type="CDD" id="cd03011">
    <property type="entry name" value="TlpA_like_ScsD_MtbDsbE"/>
    <property type="match status" value="1"/>
</dbReference>
<dbReference type="PROSITE" id="PS51352">
    <property type="entry name" value="THIOREDOXIN_2"/>
    <property type="match status" value="1"/>
</dbReference>
<feature type="domain" description="Thioredoxin" evidence="2">
    <location>
        <begin position="66"/>
        <end position="202"/>
    </location>
</feature>
<dbReference type="EMBL" id="WEKT01000058">
    <property type="protein sequence ID" value="MZI95489.1"/>
    <property type="molecule type" value="Genomic_DNA"/>
</dbReference>
<dbReference type="SUPFAM" id="SSF52833">
    <property type="entry name" value="Thioredoxin-like"/>
    <property type="match status" value="1"/>
</dbReference>
<organism evidence="3 4">
    <name type="scientific">Vibrio eleionomae</name>
    <dbReference type="NCBI Taxonomy" id="2653505"/>
    <lineage>
        <taxon>Bacteria</taxon>
        <taxon>Pseudomonadati</taxon>
        <taxon>Pseudomonadota</taxon>
        <taxon>Gammaproteobacteria</taxon>
        <taxon>Vibrionales</taxon>
        <taxon>Vibrionaceae</taxon>
        <taxon>Vibrio</taxon>
    </lineage>
</organism>
<dbReference type="InterPro" id="IPR012336">
    <property type="entry name" value="Thioredoxin-like_fold"/>
</dbReference>
<name>A0A7X4LP20_9VIBR</name>
<dbReference type="Pfam" id="PF13905">
    <property type="entry name" value="Thioredoxin_8"/>
    <property type="match status" value="1"/>
</dbReference>
<dbReference type="InterPro" id="IPR050553">
    <property type="entry name" value="Thioredoxin_ResA/DsbE_sf"/>
</dbReference>
<dbReference type="Proteomes" id="UP000462621">
    <property type="component" value="Unassembled WGS sequence"/>
</dbReference>
<feature type="transmembrane region" description="Helical" evidence="1">
    <location>
        <begin position="12"/>
        <end position="33"/>
    </location>
</feature>
<keyword evidence="4" id="KW-1185">Reference proteome</keyword>
<gene>
    <name evidence="3" type="ORF">F9817_20125</name>
</gene>
<evidence type="ECO:0000256" key="1">
    <source>
        <dbReference type="SAM" id="Phobius"/>
    </source>
</evidence>
<dbReference type="RefSeq" id="WP_161157970.1">
    <property type="nucleotide sequence ID" value="NZ_WEKT01000058.1"/>
</dbReference>
<dbReference type="PANTHER" id="PTHR42852:SF17">
    <property type="entry name" value="THIOREDOXIN-LIKE PROTEIN HI_1115"/>
    <property type="match status" value="1"/>
</dbReference>
<evidence type="ECO:0000313" key="3">
    <source>
        <dbReference type="EMBL" id="MZI95489.1"/>
    </source>
</evidence>
<keyword evidence="1" id="KW-1133">Transmembrane helix</keyword>
<dbReference type="PANTHER" id="PTHR42852">
    <property type="entry name" value="THIOL:DISULFIDE INTERCHANGE PROTEIN DSBE"/>
    <property type="match status" value="1"/>
</dbReference>
<evidence type="ECO:0000259" key="2">
    <source>
        <dbReference type="PROSITE" id="PS51352"/>
    </source>
</evidence>
<keyword evidence="1" id="KW-0812">Transmembrane</keyword>
<comment type="caution">
    <text evidence="3">The sequence shown here is derived from an EMBL/GenBank/DDBJ whole genome shotgun (WGS) entry which is preliminary data.</text>
</comment>
<dbReference type="InterPro" id="IPR036249">
    <property type="entry name" value="Thioredoxin-like_sf"/>
</dbReference>
<protein>
    <submittedName>
        <fullName evidence="3">Redoxin domain-containing protein</fullName>
    </submittedName>
</protein>
<reference evidence="3 4" key="1">
    <citation type="submission" date="2019-10" db="EMBL/GenBank/DDBJ databases">
        <title>Vibrio sp. nov. isolated from a shrimp pond.</title>
        <authorList>
            <person name="Gomez-Gil B."/>
            <person name="Enciso-Ibarra J."/>
            <person name="Enciso-Ibarra K."/>
            <person name="Bolan-Mejia C."/>
        </authorList>
    </citation>
    <scope>NUCLEOTIDE SEQUENCE [LARGE SCALE GENOMIC DNA]</scope>
    <source>
        <strain evidence="3 4">CAIM 722</strain>
    </source>
</reference>
<dbReference type="AlphaFoldDB" id="A0A7X4LP20"/>